<dbReference type="GO" id="GO:0005634">
    <property type="term" value="C:nucleus"/>
    <property type="evidence" value="ECO:0007669"/>
    <property type="project" value="TreeGrafter"/>
</dbReference>
<reference evidence="2" key="1">
    <citation type="submission" date="2020-05" db="UniProtKB">
        <authorList>
            <consortium name="EnsemblMetazoa"/>
        </authorList>
    </citation>
    <scope>IDENTIFICATION</scope>
    <source>
        <strain evidence="2">TTRI</strain>
    </source>
</reference>
<dbReference type="PANTHER" id="PTHR10928">
    <property type="entry name" value="SUPPRESSOR OF FUSED"/>
    <property type="match status" value="1"/>
</dbReference>
<name>A0A1A9VIQ0_GLOAU</name>
<protein>
    <submittedName>
        <fullName evidence="2">SUFU domain-containing protein</fullName>
    </submittedName>
</protein>
<dbReference type="SUPFAM" id="SSF103359">
    <property type="entry name" value="Suppressor of Fused, N-terminal domain"/>
    <property type="match status" value="1"/>
</dbReference>
<dbReference type="Pfam" id="PF05076">
    <property type="entry name" value="SUFU"/>
    <property type="match status" value="1"/>
</dbReference>
<dbReference type="STRING" id="7395.A0A1A9VIQ0"/>
<dbReference type="InterPro" id="IPR007768">
    <property type="entry name" value="Suppressor_of_fused"/>
</dbReference>
<dbReference type="EnsemblMetazoa" id="GAUT038774-RA">
    <property type="protein sequence ID" value="GAUT038774-PA"/>
    <property type="gene ID" value="GAUT038774"/>
</dbReference>
<dbReference type="PANTHER" id="PTHR10928:SF2">
    <property type="entry name" value="SUPPRESSOR OF FUSED HOMOLOG"/>
    <property type="match status" value="1"/>
</dbReference>
<dbReference type="InterPro" id="IPR037181">
    <property type="entry name" value="SUFU_N"/>
</dbReference>
<accession>A0A1A9VIQ0</accession>
<evidence type="ECO:0000313" key="3">
    <source>
        <dbReference type="Proteomes" id="UP000078200"/>
    </source>
</evidence>
<keyword evidence="3" id="KW-1185">Reference proteome</keyword>
<organism evidence="2 3">
    <name type="scientific">Glossina austeni</name>
    <name type="common">Savannah tsetse fly</name>
    <dbReference type="NCBI Taxonomy" id="7395"/>
    <lineage>
        <taxon>Eukaryota</taxon>
        <taxon>Metazoa</taxon>
        <taxon>Ecdysozoa</taxon>
        <taxon>Arthropoda</taxon>
        <taxon>Hexapoda</taxon>
        <taxon>Insecta</taxon>
        <taxon>Pterygota</taxon>
        <taxon>Neoptera</taxon>
        <taxon>Endopterygota</taxon>
        <taxon>Diptera</taxon>
        <taxon>Brachycera</taxon>
        <taxon>Muscomorpha</taxon>
        <taxon>Hippoboscoidea</taxon>
        <taxon>Glossinidae</taxon>
        <taxon>Glossina</taxon>
    </lineage>
</organism>
<evidence type="ECO:0000313" key="2">
    <source>
        <dbReference type="EnsemblMetazoa" id="GAUT038774-PA"/>
    </source>
</evidence>
<dbReference type="Proteomes" id="UP000078200">
    <property type="component" value="Unassembled WGS sequence"/>
</dbReference>
<feature type="domain" description="Suppressor of fused-like" evidence="1">
    <location>
        <begin position="36"/>
        <end position="86"/>
    </location>
</feature>
<dbReference type="AlphaFoldDB" id="A0A1A9VIQ0"/>
<sequence length="87" mass="9857">MKGRFIPNPLQITTLLKYWLGGQDPLGSMYNNAGDKERDIPAHWHYVSFGLSGLHGDGRVHSLNNDNAEISSRSGIRFELTFRLEKN</sequence>
<dbReference type="GO" id="GO:0005737">
    <property type="term" value="C:cytoplasm"/>
    <property type="evidence" value="ECO:0007669"/>
    <property type="project" value="TreeGrafter"/>
</dbReference>
<dbReference type="VEuPathDB" id="VectorBase:GAUT038774"/>
<proteinExistence type="predicted"/>
<dbReference type="InterPro" id="IPR020941">
    <property type="entry name" value="SUFU-like_domain"/>
</dbReference>
<evidence type="ECO:0000259" key="1">
    <source>
        <dbReference type="Pfam" id="PF05076"/>
    </source>
</evidence>